<comment type="caution">
    <text evidence="1">The sequence shown here is derived from an EMBL/GenBank/DDBJ whole genome shotgun (WGS) entry which is preliminary data.</text>
</comment>
<accession>A0ABQ1EZG5</accession>
<evidence type="ECO:0000313" key="1">
    <source>
        <dbReference type="EMBL" id="GFZ94195.1"/>
    </source>
</evidence>
<organism evidence="1 2">
    <name type="scientific">Sphingobium fuliginis (strain ATCC 27551)</name>
    <dbReference type="NCBI Taxonomy" id="336203"/>
    <lineage>
        <taxon>Bacteria</taxon>
        <taxon>Pseudomonadati</taxon>
        <taxon>Pseudomonadota</taxon>
        <taxon>Alphaproteobacteria</taxon>
        <taxon>Sphingomonadales</taxon>
        <taxon>Sphingomonadaceae</taxon>
        <taxon>Sphingobium</taxon>
    </lineage>
</organism>
<evidence type="ECO:0000313" key="2">
    <source>
        <dbReference type="Proteomes" id="UP000628109"/>
    </source>
</evidence>
<sequence length="96" mass="10827">MNDENNLSGLNHGFADADQSDNIRLELIKENRVAVEAKITAIKAESLSLEAKASTGNISPAELDRHREDILRARKRLEKNLSLLELYISRLEQVEN</sequence>
<dbReference type="EMBL" id="BMDU01000005">
    <property type="protein sequence ID" value="GFZ94195.1"/>
    <property type="molecule type" value="Genomic_DNA"/>
</dbReference>
<name>A0ABQ1EZG5_SPHSA</name>
<proteinExistence type="predicted"/>
<dbReference type="Proteomes" id="UP000628109">
    <property type="component" value="Unassembled WGS sequence"/>
</dbReference>
<gene>
    <name evidence="1" type="ORF">GCM10019071_25600</name>
</gene>
<dbReference type="RefSeq" id="WP_165363366.1">
    <property type="nucleotide sequence ID" value="NZ_BMDU01000005.1"/>
</dbReference>
<keyword evidence="2" id="KW-1185">Reference proteome</keyword>
<reference evidence="2" key="1">
    <citation type="journal article" date="2019" name="Int. J. Syst. Evol. Microbiol.">
        <title>The Global Catalogue of Microorganisms (GCM) 10K type strain sequencing project: providing services to taxonomists for standard genome sequencing and annotation.</title>
        <authorList>
            <consortium name="The Broad Institute Genomics Platform"/>
            <consortium name="The Broad Institute Genome Sequencing Center for Infectious Disease"/>
            <person name="Wu L."/>
            <person name="Ma J."/>
        </authorList>
    </citation>
    <scope>NUCLEOTIDE SEQUENCE [LARGE SCALE GENOMIC DNA]</scope>
    <source>
        <strain evidence="2">CCM 7327</strain>
    </source>
</reference>
<protein>
    <submittedName>
        <fullName evidence="1">Uncharacterized protein</fullName>
    </submittedName>
</protein>